<accession>A0ACB5U179</accession>
<organism evidence="1 2">
    <name type="scientific">Ambrosiozyma monospora</name>
    <name type="common">Yeast</name>
    <name type="synonym">Endomycopsis monosporus</name>
    <dbReference type="NCBI Taxonomy" id="43982"/>
    <lineage>
        <taxon>Eukaryota</taxon>
        <taxon>Fungi</taxon>
        <taxon>Dikarya</taxon>
        <taxon>Ascomycota</taxon>
        <taxon>Saccharomycotina</taxon>
        <taxon>Pichiomycetes</taxon>
        <taxon>Pichiales</taxon>
        <taxon>Pichiaceae</taxon>
        <taxon>Ambrosiozyma</taxon>
    </lineage>
</organism>
<evidence type="ECO:0000313" key="1">
    <source>
        <dbReference type="EMBL" id="GME99485.1"/>
    </source>
</evidence>
<proteinExistence type="predicted"/>
<protein>
    <submittedName>
        <fullName evidence="1">Unnamed protein product</fullName>
    </submittedName>
</protein>
<comment type="caution">
    <text evidence="1">The sequence shown here is derived from an EMBL/GenBank/DDBJ whole genome shotgun (WGS) entry which is preliminary data.</text>
</comment>
<dbReference type="Proteomes" id="UP001165064">
    <property type="component" value="Unassembled WGS sequence"/>
</dbReference>
<name>A0ACB5U179_AMBMO</name>
<gene>
    <name evidence="1" type="ORF">Amon02_001073100</name>
</gene>
<keyword evidence="2" id="KW-1185">Reference proteome</keyword>
<evidence type="ECO:0000313" key="2">
    <source>
        <dbReference type="Proteomes" id="UP001165064"/>
    </source>
</evidence>
<dbReference type="EMBL" id="BSXS01011013">
    <property type="protein sequence ID" value="GME99485.1"/>
    <property type="molecule type" value="Genomic_DNA"/>
</dbReference>
<sequence>MFHRSIECDFQQQRYHDYFHPYQHIYETHPFPSTTELYLGLANQCDYVTIIDSDMHSDTLNDIKWLNKITCLSELSICIRRKSGVVLSLLNIGEELPKISNVKDLKNLKLVRFNFNIHRAFSHPFERIQSSINRLPSTVTRLKIDESNKRQLLFESLSGLESLDMSYSFVSSSLPSLRKLEPGTSNADEKTLDGFASCVSSSPLHDTLESPSIRFGKYTKIQPSHFWHAFIQPLDGLLGLAINNYCLSSDLLIDEYPSSLVSLKIVFRNDYDAFDTPLDGRMILHVFGKTLRYFRMEGVEGSITLE</sequence>
<reference evidence="1" key="1">
    <citation type="submission" date="2023-04" db="EMBL/GenBank/DDBJ databases">
        <title>Ambrosiozyma monospora NBRC 10751.</title>
        <authorList>
            <person name="Ichikawa N."/>
            <person name="Sato H."/>
            <person name="Tonouchi N."/>
        </authorList>
    </citation>
    <scope>NUCLEOTIDE SEQUENCE</scope>
    <source>
        <strain evidence="1">NBRC 10751</strain>
    </source>
</reference>